<evidence type="ECO:0000256" key="5">
    <source>
        <dbReference type="ARBA" id="ARBA00022989"/>
    </source>
</evidence>
<evidence type="ECO:0000259" key="9">
    <source>
        <dbReference type="Pfam" id="PF00892"/>
    </source>
</evidence>
<evidence type="ECO:0000256" key="1">
    <source>
        <dbReference type="ARBA" id="ARBA00004651"/>
    </source>
</evidence>
<feature type="transmembrane region" description="Helical" evidence="8">
    <location>
        <begin position="190"/>
        <end position="208"/>
    </location>
</feature>
<dbReference type="InterPro" id="IPR051258">
    <property type="entry name" value="Diverse_Substrate_Transporter"/>
</dbReference>
<evidence type="ECO:0000313" key="11">
    <source>
        <dbReference type="Proteomes" id="UP000824041"/>
    </source>
</evidence>
<proteinExistence type="inferred from homology"/>
<accession>A0A9D2ISX5</accession>
<feature type="transmembrane region" description="Helical" evidence="8">
    <location>
        <begin position="12"/>
        <end position="30"/>
    </location>
</feature>
<feature type="domain" description="EamA" evidence="9">
    <location>
        <begin position="12"/>
        <end position="149"/>
    </location>
</feature>
<feature type="transmembrane region" description="Helical" evidence="8">
    <location>
        <begin position="109"/>
        <end position="127"/>
    </location>
</feature>
<dbReference type="AlphaFoldDB" id="A0A9D2ISX5"/>
<dbReference type="InterPro" id="IPR037185">
    <property type="entry name" value="EmrE-like"/>
</dbReference>
<feature type="transmembrane region" description="Helical" evidence="8">
    <location>
        <begin position="42"/>
        <end position="59"/>
    </location>
</feature>
<dbReference type="SUPFAM" id="SSF103481">
    <property type="entry name" value="Multidrug resistance efflux transporter EmrE"/>
    <property type="match status" value="2"/>
</dbReference>
<feature type="region of interest" description="Disordered" evidence="7">
    <location>
        <begin position="298"/>
        <end position="321"/>
    </location>
</feature>
<dbReference type="GO" id="GO:0005886">
    <property type="term" value="C:plasma membrane"/>
    <property type="evidence" value="ECO:0007669"/>
    <property type="project" value="UniProtKB-SubCell"/>
</dbReference>
<sequence>MNRQTTSLKNSFILLLTATIWGVAFVAQSVGMEYIGPFTFNAVRSIIGGIVLLPVIWFFDCRPGRPAPSPREKGSRKTLITGGILCGIALCIASNFQQIGIQYTTVGKAGFITACYIIIVPILGLFLKKKCSPFIWAAVALALAGLYLLCITDGFSIGKGDFLVLICSFWFSFHILIIDHFSPKTDGVKMSCIQFLVCGILSGIPALILENPQISSILNAWMPVLYAGVLSCGVAYTLQIIGQKNMNPTVASLILSLESCISVLAGWIILGQSLSLREILGCVIMFGAIILAQLPQKSSTAPAAGRSPAPVPEAKTRYSRK</sequence>
<keyword evidence="5 8" id="KW-1133">Transmembrane helix</keyword>
<comment type="similarity">
    <text evidence="2">Belongs to the EamA transporter family.</text>
</comment>
<comment type="caution">
    <text evidence="10">The sequence shown here is derived from an EMBL/GenBank/DDBJ whole genome shotgun (WGS) entry which is preliminary data.</text>
</comment>
<gene>
    <name evidence="10" type="ORF">IAA21_00465</name>
</gene>
<dbReference type="Proteomes" id="UP000824041">
    <property type="component" value="Unassembled WGS sequence"/>
</dbReference>
<name>A0A9D2ISX5_9FIRM</name>
<dbReference type="InterPro" id="IPR000620">
    <property type="entry name" value="EamA_dom"/>
</dbReference>
<reference evidence="10" key="1">
    <citation type="journal article" date="2021" name="PeerJ">
        <title>Extensive microbial diversity within the chicken gut microbiome revealed by metagenomics and culture.</title>
        <authorList>
            <person name="Gilroy R."/>
            <person name="Ravi A."/>
            <person name="Getino M."/>
            <person name="Pursley I."/>
            <person name="Horton D.L."/>
            <person name="Alikhan N.F."/>
            <person name="Baker D."/>
            <person name="Gharbi K."/>
            <person name="Hall N."/>
            <person name="Watson M."/>
            <person name="Adriaenssens E.M."/>
            <person name="Foster-Nyarko E."/>
            <person name="Jarju S."/>
            <person name="Secka A."/>
            <person name="Antonio M."/>
            <person name="Oren A."/>
            <person name="Chaudhuri R.R."/>
            <person name="La Ragione R."/>
            <person name="Hildebrand F."/>
            <person name="Pallen M.J."/>
        </authorList>
    </citation>
    <scope>NUCLEOTIDE SEQUENCE</scope>
    <source>
        <strain evidence="10">14324</strain>
    </source>
</reference>
<dbReference type="EMBL" id="DXBU01000006">
    <property type="protein sequence ID" value="HIZ21257.1"/>
    <property type="molecule type" value="Genomic_DNA"/>
</dbReference>
<feature type="transmembrane region" description="Helical" evidence="8">
    <location>
        <begin position="276"/>
        <end position="294"/>
    </location>
</feature>
<evidence type="ECO:0000256" key="4">
    <source>
        <dbReference type="ARBA" id="ARBA00022692"/>
    </source>
</evidence>
<evidence type="ECO:0000256" key="3">
    <source>
        <dbReference type="ARBA" id="ARBA00022475"/>
    </source>
</evidence>
<dbReference type="PANTHER" id="PTHR42920:SF5">
    <property type="entry name" value="EAMA DOMAIN-CONTAINING PROTEIN"/>
    <property type="match status" value="1"/>
</dbReference>
<evidence type="ECO:0000313" key="10">
    <source>
        <dbReference type="EMBL" id="HIZ21257.1"/>
    </source>
</evidence>
<keyword evidence="6 8" id="KW-0472">Membrane</keyword>
<keyword evidence="3" id="KW-1003">Cell membrane</keyword>
<dbReference type="Gene3D" id="1.10.3730.20">
    <property type="match status" value="1"/>
</dbReference>
<keyword evidence="4 8" id="KW-0812">Transmembrane</keyword>
<evidence type="ECO:0000256" key="8">
    <source>
        <dbReference type="SAM" id="Phobius"/>
    </source>
</evidence>
<evidence type="ECO:0000256" key="7">
    <source>
        <dbReference type="SAM" id="MobiDB-lite"/>
    </source>
</evidence>
<evidence type="ECO:0000256" key="2">
    <source>
        <dbReference type="ARBA" id="ARBA00007362"/>
    </source>
</evidence>
<evidence type="ECO:0000256" key="6">
    <source>
        <dbReference type="ARBA" id="ARBA00023136"/>
    </source>
</evidence>
<comment type="subcellular location">
    <subcellularLocation>
        <location evidence="1">Cell membrane</location>
        <topology evidence="1">Multi-pass membrane protein</topology>
    </subcellularLocation>
</comment>
<feature type="transmembrane region" description="Helical" evidence="8">
    <location>
        <begin position="250"/>
        <end position="270"/>
    </location>
</feature>
<feature type="transmembrane region" description="Helical" evidence="8">
    <location>
        <begin position="79"/>
        <end position="97"/>
    </location>
</feature>
<feature type="transmembrane region" description="Helical" evidence="8">
    <location>
        <begin position="134"/>
        <end position="156"/>
    </location>
</feature>
<dbReference type="Pfam" id="PF00892">
    <property type="entry name" value="EamA"/>
    <property type="match status" value="2"/>
</dbReference>
<organism evidence="10 11">
    <name type="scientific">Candidatus Blautia faecigallinarum</name>
    <dbReference type="NCBI Taxonomy" id="2838488"/>
    <lineage>
        <taxon>Bacteria</taxon>
        <taxon>Bacillati</taxon>
        <taxon>Bacillota</taxon>
        <taxon>Clostridia</taxon>
        <taxon>Lachnospirales</taxon>
        <taxon>Lachnospiraceae</taxon>
        <taxon>Blautia</taxon>
    </lineage>
</organism>
<feature type="transmembrane region" description="Helical" evidence="8">
    <location>
        <begin position="220"/>
        <end position="238"/>
    </location>
</feature>
<reference evidence="10" key="2">
    <citation type="submission" date="2021-04" db="EMBL/GenBank/DDBJ databases">
        <authorList>
            <person name="Gilroy R."/>
        </authorList>
    </citation>
    <scope>NUCLEOTIDE SEQUENCE</scope>
    <source>
        <strain evidence="10">14324</strain>
    </source>
</reference>
<protein>
    <submittedName>
        <fullName evidence="10">DMT family transporter</fullName>
    </submittedName>
</protein>
<feature type="domain" description="EamA" evidence="9">
    <location>
        <begin position="159"/>
        <end position="291"/>
    </location>
</feature>
<dbReference type="PANTHER" id="PTHR42920">
    <property type="entry name" value="OS03G0707200 PROTEIN-RELATED"/>
    <property type="match status" value="1"/>
</dbReference>
<feature type="transmembrane region" description="Helical" evidence="8">
    <location>
        <begin position="162"/>
        <end position="178"/>
    </location>
</feature>